<accession>A0A0C3EVH0</accession>
<gene>
    <name evidence="1" type="ORF">PILCRDRAFT_826278</name>
</gene>
<dbReference type="EMBL" id="KN833034">
    <property type="protein sequence ID" value="KIM76515.1"/>
    <property type="molecule type" value="Genomic_DNA"/>
</dbReference>
<protein>
    <submittedName>
        <fullName evidence="1">Uncharacterized protein</fullName>
    </submittedName>
</protein>
<evidence type="ECO:0000313" key="2">
    <source>
        <dbReference type="Proteomes" id="UP000054166"/>
    </source>
</evidence>
<evidence type="ECO:0000313" key="1">
    <source>
        <dbReference type="EMBL" id="KIM76515.1"/>
    </source>
</evidence>
<name>A0A0C3EVH0_PILCF</name>
<dbReference type="Proteomes" id="UP000054166">
    <property type="component" value="Unassembled WGS sequence"/>
</dbReference>
<dbReference type="InParanoid" id="A0A0C3EVH0"/>
<organism evidence="1 2">
    <name type="scientific">Piloderma croceum (strain F 1598)</name>
    <dbReference type="NCBI Taxonomy" id="765440"/>
    <lineage>
        <taxon>Eukaryota</taxon>
        <taxon>Fungi</taxon>
        <taxon>Dikarya</taxon>
        <taxon>Basidiomycota</taxon>
        <taxon>Agaricomycotina</taxon>
        <taxon>Agaricomycetes</taxon>
        <taxon>Agaricomycetidae</taxon>
        <taxon>Atheliales</taxon>
        <taxon>Atheliaceae</taxon>
        <taxon>Piloderma</taxon>
    </lineage>
</organism>
<keyword evidence="2" id="KW-1185">Reference proteome</keyword>
<dbReference type="AlphaFoldDB" id="A0A0C3EVH0"/>
<reference evidence="1 2" key="1">
    <citation type="submission" date="2014-04" db="EMBL/GenBank/DDBJ databases">
        <authorList>
            <consortium name="DOE Joint Genome Institute"/>
            <person name="Kuo A."/>
            <person name="Tarkka M."/>
            <person name="Buscot F."/>
            <person name="Kohler A."/>
            <person name="Nagy L.G."/>
            <person name="Floudas D."/>
            <person name="Copeland A."/>
            <person name="Barry K.W."/>
            <person name="Cichocki N."/>
            <person name="Veneault-Fourrey C."/>
            <person name="LaButti K."/>
            <person name="Lindquist E.A."/>
            <person name="Lipzen A."/>
            <person name="Lundell T."/>
            <person name="Morin E."/>
            <person name="Murat C."/>
            <person name="Sun H."/>
            <person name="Tunlid A."/>
            <person name="Henrissat B."/>
            <person name="Grigoriev I.V."/>
            <person name="Hibbett D.S."/>
            <person name="Martin F."/>
            <person name="Nordberg H.P."/>
            <person name="Cantor M.N."/>
            <person name="Hua S.X."/>
        </authorList>
    </citation>
    <scope>NUCLEOTIDE SEQUENCE [LARGE SCALE GENOMIC DNA]</scope>
    <source>
        <strain evidence="1 2">F 1598</strain>
    </source>
</reference>
<reference evidence="2" key="2">
    <citation type="submission" date="2015-01" db="EMBL/GenBank/DDBJ databases">
        <title>Evolutionary Origins and Diversification of the Mycorrhizal Mutualists.</title>
        <authorList>
            <consortium name="DOE Joint Genome Institute"/>
            <consortium name="Mycorrhizal Genomics Consortium"/>
            <person name="Kohler A."/>
            <person name="Kuo A."/>
            <person name="Nagy L.G."/>
            <person name="Floudas D."/>
            <person name="Copeland A."/>
            <person name="Barry K.W."/>
            <person name="Cichocki N."/>
            <person name="Veneault-Fourrey C."/>
            <person name="LaButti K."/>
            <person name="Lindquist E.A."/>
            <person name="Lipzen A."/>
            <person name="Lundell T."/>
            <person name="Morin E."/>
            <person name="Murat C."/>
            <person name="Riley R."/>
            <person name="Ohm R."/>
            <person name="Sun H."/>
            <person name="Tunlid A."/>
            <person name="Henrissat B."/>
            <person name="Grigoriev I.V."/>
            <person name="Hibbett D.S."/>
            <person name="Martin F."/>
        </authorList>
    </citation>
    <scope>NUCLEOTIDE SEQUENCE [LARGE SCALE GENOMIC DNA]</scope>
    <source>
        <strain evidence="2">F 1598</strain>
    </source>
</reference>
<proteinExistence type="predicted"/>
<dbReference type="HOGENOM" id="CLU_2484125_0_0_1"/>
<sequence length="87" mass="9759">MRATRAQSTTQAEVLPWRSARSVEQSTVASFGKVTNIDPATYWRGEKGRLAYQRYDISLTAFVSNARRLRSPRADLPSADRIMSQPG</sequence>